<comment type="caution">
    <text evidence="11">The sequence shown here is derived from an EMBL/GenBank/DDBJ whole genome shotgun (WGS) entry which is preliminary data.</text>
</comment>
<evidence type="ECO:0000256" key="3">
    <source>
        <dbReference type="ARBA" id="ARBA00022553"/>
    </source>
</evidence>
<dbReference type="Proteomes" id="UP000309676">
    <property type="component" value="Unassembled WGS sequence"/>
</dbReference>
<accession>A0A5R9G3P2</accession>
<keyword evidence="4" id="KW-0902">Two-component regulatory system</keyword>
<dbReference type="InterPro" id="IPR018060">
    <property type="entry name" value="HTH_AraC"/>
</dbReference>
<dbReference type="Gene3D" id="3.40.50.2300">
    <property type="match status" value="1"/>
</dbReference>
<evidence type="ECO:0000256" key="1">
    <source>
        <dbReference type="ARBA" id="ARBA00004496"/>
    </source>
</evidence>
<dbReference type="Gene3D" id="1.10.10.60">
    <property type="entry name" value="Homeodomain-like"/>
    <property type="match status" value="2"/>
</dbReference>
<evidence type="ECO:0000313" key="11">
    <source>
        <dbReference type="EMBL" id="TLS49609.1"/>
    </source>
</evidence>
<keyword evidence="6" id="KW-0238">DNA-binding</keyword>
<evidence type="ECO:0000259" key="9">
    <source>
        <dbReference type="PROSITE" id="PS01124"/>
    </source>
</evidence>
<evidence type="ECO:0000256" key="4">
    <source>
        <dbReference type="ARBA" id="ARBA00023012"/>
    </source>
</evidence>
<sequence length="548" mass="62142">MIRTILVDDEMLARNYIRGLVDWERHGFDIVGEASNGFEALALIEELSPQLVLADIHMAGMDGVALCKRLSELGGDVRTIVLSSYDNYDYVRETLRHGAVDYLLKHRVDGPGLTALLAKVKDEIEQSHRLRREETYLEKHWKLMNLELSRKYAKDLALGTEEELGRAIQYFANLSPIGARNLMLGVMQLANYALFTELLATQEKMKLSRSVADLCHQQFGELNGIVSDLEQGKYLFLFSFDREKSEYAMRQRLHACTQRIERSLLSLMNVKAVFGAFQPMRDVEGVRSVYERADGSLAEKQQLRWIDVESSAVGRQPAFTLGLGEERELQLALEQGDEAKTRSLIHGIFEAIRSRGATVQSIQLTVGELVSLAEKVWRKSGGKEATFYEGAYLTRSDLSRADRLDDIRNWTLSLFDALLGKLPRDSSDEGGSAYVKAAKSFVRQRYRENISLEQAAEHAGITASYLSRLFKQQAGVNFTDYLNQVRIEQAKQLIRHRQGTVKMKHLYKDVGFSSYNYFFKVFKDIVGMTPNSYANGPERRESGDGEAR</sequence>
<dbReference type="PROSITE" id="PS50110">
    <property type="entry name" value="RESPONSE_REGULATORY"/>
    <property type="match status" value="1"/>
</dbReference>
<dbReference type="SUPFAM" id="SSF52172">
    <property type="entry name" value="CheY-like"/>
    <property type="match status" value="1"/>
</dbReference>
<dbReference type="InterPro" id="IPR011006">
    <property type="entry name" value="CheY-like_superfamily"/>
</dbReference>
<dbReference type="GO" id="GO:0005737">
    <property type="term" value="C:cytoplasm"/>
    <property type="evidence" value="ECO:0007669"/>
    <property type="project" value="UniProtKB-SubCell"/>
</dbReference>
<gene>
    <name evidence="11" type="ORF">FE782_24815</name>
</gene>
<dbReference type="OrthoDB" id="9794370at2"/>
<dbReference type="InterPro" id="IPR001789">
    <property type="entry name" value="Sig_transdc_resp-reg_receiver"/>
</dbReference>
<evidence type="ECO:0000256" key="2">
    <source>
        <dbReference type="ARBA" id="ARBA00022490"/>
    </source>
</evidence>
<evidence type="ECO:0000256" key="8">
    <source>
        <dbReference type="PROSITE-ProRule" id="PRU00169"/>
    </source>
</evidence>
<dbReference type="Pfam" id="PF12833">
    <property type="entry name" value="HTH_18"/>
    <property type="match status" value="1"/>
</dbReference>
<dbReference type="Pfam" id="PF00072">
    <property type="entry name" value="Response_reg"/>
    <property type="match status" value="1"/>
</dbReference>
<feature type="domain" description="Response regulatory" evidence="10">
    <location>
        <begin position="3"/>
        <end position="120"/>
    </location>
</feature>
<comment type="subcellular location">
    <subcellularLocation>
        <location evidence="1">Cytoplasm</location>
    </subcellularLocation>
</comment>
<dbReference type="RefSeq" id="WP_138197052.1">
    <property type="nucleotide sequence ID" value="NZ_VCIW01000020.1"/>
</dbReference>
<dbReference type="GO" id="GO:0000160">
    <property type="term" value="P:phosphorelay signal transduction system"/>
    <property type="evidence" value="ECO:0007669"/>
    <property type="project" value="UniProtKB-KW"/>
</dbReference>
<keyword evidence="2" id="KW-0963">Cytoplasm</keyword>
<dbReference type="AlphaFoldDB" id="A0A5R9G3P2"/>
<dbReference type="EMBL" id="VCIW01000020">
    <property type="protein sequence ID" value="TLS49609.1"/>
    <property type="molecule type" value="Genomic_DNA"/>
</dbReference>
<name>A0A5R9G3P2_9BACL</name>
<proteinExistence type="predicted"/>
<dbReference type="GO" id="GO:0043565">
    <property type="term" value="F:sequence-specific DNA binding"/>
    <property type="evidence" value="ECO:0007669"/>
    <property type="project" value="InterPro"/>
</dbReference>
<dbReference type="CDD" id="cd17536">
    <property type="entry name" value="REC_YesN-like"/>
    <property type="match status" value="1"/>
</dbReference>
<keyword evidence="3 8" id="KW-0597">Phosphoprotein</keyword>
<evidence type="ECO:0000256" key="6">
    <source>
        <dbReference type="ARBA" id="ARBA00023125"/>
    </source>
</evidence>
<keyword evidence="12" id="KW-1185">Reference proteome</keyword>
<dbReference type="SUPFAM" id="SSF46689">
    <property type="entry name" value="Homeodomain-like"/>
    <property type="match status" value="2"/>
</dbReference>
<feature type="domain" description="HTH araC/xylS-type" evidence="9">
    <location>
        <begin position="436"/>
        <end position="536"/>
    </location>
</feature>
<dbReference type="InterPro" id="IPR051552">
    <property type="entry name" value="HptR"/>
</dbReference>
<evidence type="ECO:0000259" key="10">
    <source>
        <dbReference type="PROSITE" id="PS50110"/>
    </source>
</evidence>
<evidence type="ECO:0000256" key="5">
    <source>
        <dbReference type="ARBA" id="ARBA00023015"/>
    </source>
</evidence>
<dbReference type="InterPro" id="IPR009057">
    <property type="entry name" value="Homeodomain-like_sf"/>
</dbReference>
<dbReference type="SMART" id="SM00448">
    <property type="entry name" value="REC"/>
    <property type="match status" value="1"/>
</dbReference>
<feature type="modified residue" description="4-aspartylphosphate" evidence="8">
    <location>
        <position position="55"/>
    </location>
</feature>
<evidence type="ECO:0000256" key="7">
    <source>
        <dbReference type="ARBA" id="ARBA00023163"/>
    </source>
</evidence>
<dbReference type="PROSITE" id="PS01124">
    <property type="entry name" value="HTH_ARAC_FAMILY_2"/>
    <property type="match status" value="1"/>
</dbReference>
<dbReference type="PANTHER" id="PTHR42713">
    <property type="entry name" value="HISTIDINE KINASE-RELATED"/>
    <property type="match status" value="1"/>
</dbReference>
<dbReference type="SMART" id="SM00342">
    <property type="entry name" value="HTH_ARAC"/>
    <property type="match status" value="1"/>
</dbReference>
<keyword evidence="5" id="KW-0805">Transcription regulation</keyword>
<dbReference type="GO" id="GO:0003700">
    <property type="term" value="F:DNA-binding transcription factor activity"/>
    <property type="evidence" value="ECO:0007669"/>
    <property type="project" value="InterPro"/>
</dbReference>
<dbReference type="PANTHER" id="PTHR42713:SF3">
    <property type="entry name" value="TRANSCRIPTIONAL REGULATORY PROTEIN HPTR"/>
    <property type="match status" value="1"/>
</dbReference>
<keyword evidence="7" id="KW-0804">Transcription</keyword>
<organism evidence="11 12">
    <name type="scientific">Paenibacillus antri</name>
    <dbReference type="NCBI Taxonomy" id="2582848"/>
    <lineage>
        <taxon>Bacteria</taxon>
        <taxon>Bacillati</taxon>
        <taxon>Bacillota</taxon>
        <taxon>Bacilli</taxon>
        <taxon>Bacillales</taxon>
        <taxon>Paenibacillaceae</taxon>
        <taxon>Paenibacillus</taxon>
    </lineage>
</organism>
<evidence type="ECO:0000313" key="12">
    <source>
        <dbReference type="Proteomes" id="UP000309676"/>
    </source>
</evidence>
<protein>
    <submittedName>
        <fullName evidence="11">Response regulator</fullName>
    </submittedName>
</protein>
<reference evidence="11 12" key="1">
    <citation type="submission" date="2019-05" db="EMBL/GenBank/DDBJ databases">
        <authorList>
            <person name="Narsing Rao M.P."/>
            <person name="Li W.J."/>
        </authorList>
    </citation>
    <scope>NUCLEOTIDE SEQUENCE [LARGE SCALE GENOMIC DNA]</scope>
    <source>
        <strain evidence="11 12">SYSU_K30003</strain>
    </source>
</reference>